<reference evidence="9" key="1">
    <citation type="submission" date="2019-08" db="EMBL/GenBank/DDBJ databases">
        <authorList>
            <person name="Kucharzyk K."/>
            <person name="Murdoch R.W."/>
            <person name="Higgins S."/>
            <person name="Loffler F."/>
        </authorList>
    </citation>
    <scope>NUCLEOTIDE SEQUENCE</scope>
</reference>
<keyword evidence="3" id="KW-0658">Purine biosynthesis</keyword>
<sequence length="144" mass="15536">MVLEYNARFGDPETEVVLPMLDSDLFDIMEACSAGGLARMTIRWKEGSCVTVVMAAAGYPGDIRKGDVISGWQQVPADVTVFHCGTARNQQGEAETAGGRVLSVTAGNADLQQAVDLAYQGVAALHFEGCQFRRDIAQKALRQR</sequence>
<feature type="domain" description="Phosphoribosylglycinamide synthetase C-domain" evidence="8">
    <location>
        <begin position="48"/>
        <end position="141"/>
    </location>
</feature>
<evidence type="ECO:0000256" key="1">
    <source>
        <dbReference type="ARBA" id="ARBA00022598"/>
    </source>
</evidence>
<dbReference type="InterPro" id="IPR000115">
    <property type="entry name" value="PRibGlycinamide_synth"/>
</dbReference>
<dbReference type="Pfam" id="PF02843">
    <property type="entry name" value="GARS_C"/>
    <property type="match status" value="1"/>
</dbReference>
<dbReference type="InterPro" id="IPR020559">
    <property type="entry name" value="PRibGlycinamide_synth_CS"/>
</dbReference>
<dbReference type="EMBL" id="VSSQ01073012">
    <property type="protein sequence ID" value="MPN24228.1"/>
    <property type="molecule type" value="Genomic_DNA"/>
</dbReference>
<evidence type="ECO:0000259" key="8">
    <source>
        <dbReference type="SMART" id="SM01210"/>
    </source>
</evidence>
<dbReference type="PANTHER" id="PTHR43472">
    <property type="entry name" value="PHOSPHORIBOSYLAMINE--GLYCINE LIGASE"/>
    <property type="match status" value="1"/>
</dbReference>
<comment type="similarity">
    <text evidence="5">Belongs to the GARS family.</text>
</comment>
<accession>A0A645GBC7</accession>
<keyword evidence="1 9" id="KW-0436">Ligase</keyword>
<dbReference type="PROSITE" id="PS00184">
    <property type="entry name" value="GARS"/>
    <property type="match status" value="1"/>
</dbReference>
<keyword evidence="2" id="KW-0547">Nucleotide-binding</keyword>
<dbReference type="Gene3D" id="3.30.470.20">
    <property type="entry name" value="ATP-grasp fold, B domain"/>
    <property type="match status" value="1"/>
</dbReference>
<name>A0A645GBC7_9ZZZZ</name>
<keyword evidence="4" id="KW-0067">ATP-binding</keyword>
<dbReference type="InterPro" id="IPR011054">
    <property type="entry name" value="Rudment_hybrid_motif"/>
</dbReference>
<gene>
    <name evidence="9" type="primary">purD_48</name>
    <name evidence="9" type="ORF">SDC9_171622</name>
</gene>
<dbReference type="GO" id="GO:0006164">
    <property type="term" value="P:purine nucleotide biosynthetic process"/>
    <property type="evidence" value="ECO:0007669"/>
    <property type="project" value="UniProtKB-KW"/>
</dbReference>
<dbReference type="GO" id="GO:0009113">
    <property type="term" value="P:purine nucleobase biosynthetic process"/>
    <property type="evidence" value="ECO:0007669"/>
    <property type="project" value="InterPro"/>
</dbReference>
<evidence type="ECO:0000256" key="4">
    <source>
        <dbReference type="ARBA" id="ARBA00022840"/>
    </source>
</evidence>
<evidence type="ECO:0000256" key="5">
    <source>
        <dbReference type="ARBA" id="ARBA00038345"/>
    </source>
</evidence>
<dbReference type="SUPFAM" id="SSF56059">
    <property type="entry name" value="Glutathione synthetase ATP-binding domain-like"/>
    <property type="match status" value="1"/>
</dbReference>
<dbReference type="SMART" id="SM01210">
    <property type="entry name" value="GARS_C"/>
    <property type="match status" value="1"/>
</dbReference>
<evidence type="ECO:0000313" key="9">
    <source>
        <dbReference type="EMBL" id="MPN24228.1"/>
    </source>
</evidence>
<comment type="caution">
    <text evidence="9">The sequence shown here is derived from an EMBL/GenBank/DDBJ whole genome shotgun (WGS) entry which is preliminary data.</text>
</comment>
<dbReference type="GO" id="GO:0004637">
    <property type="term" value="F:phosphoribosylamine-glycine ligase activity"/>
    <property type="evidence" value="ECO:0007669"/>
    <property type="project" value="InterPro"/>
</dbReference>
<dbReference type="PANTHER" id="PTHR43472:SF1">
    <property type="entry name" value="PHOSPHORIBOSYLAMINE--GLYCINE LIGASE, CHLOROPLASTIC"/>
    <property type="match status" value="1"/>
</dbReference>
<dbReference type="AlphaFoldDB" id="A0A645GBC7"/>
<dbReference type="GO" id="GO:0005524">
    <property type="term" value="F:ATP binding"/>
    <property type="evidence" value="ECO:0007669"/>
    <property type="project" value="UniProtKB-KW"/>
</dbReference>
<dbReference type="SUPFAM" id="SSF51246">
    <property type="entry name" value="Rudiment single hybrid motif"/>
    <property type="match status" value="1"/>
</dbReference>
<dbReference type="Gene3D" id="3.90.600.10">
    <property type="entry name" value="Phosphoribosylglycinamide synthetase, C-terminal domain"/>
    <property type="match status" value="1"/>
</dbReference>
<evidence type="ECO:0000256" key="7">
    <source>
        <dbReference type="ARBA" id="ARBA00042864"/>
    </source>
</evidence>
<protein>
    <recommendedName>
        <fullName evidence="6">Glycinamide ribonucleotide synthetase</fullName>
    </recommendedName>
    <alternativeName>
        <fullName evidence="7">Phosphoribosylglycinamide synthetase</fullName>
    </alternativeName>
</protein>
<dbReference type="InterPro" id="IPR037123">
    <property type="entry name" value="PRibGlycinamide_synth_C_sf"/>
</dbReference>
<evidence type="ECO:0000256" key="2">
    <source>
        <dbReference type="ARBA" id="ARBA00022741"/>
    </source>
</evidence>
<dbReference type="InterPro" id="IPR020560">
    <property type="entry name" value="PRibGlycinamide_synth_C-dom"/>
</dbReference>
<dbReference type="FunFam" id="3.90.600.10:FF:000001">
    <property type="entry name" value="Trifunctional purine biosynthetic protein adenosine-3"/>
    <property type="match status" value="1"/>
</dbReference>
<evidence type="ECO:0000256" key="3">
    <source>
        <dbReference type="ARBA" id="ARBA00022755"/>
    </source>
</evidence>
<proteinExistence type="inferred from homology"/>
<evidence type="ECO:0000256" key="6">
    <source>
        <dbReference type="ARBA" id="ARBA00042242"/>
    </source>
</evidence>
<organism evidence="9">
    <name type="scientific">bioreactor metagenome</name>
    <dbReference type="NCBI Taxonomy" id="1076179"/>
    <lineage>
        <taxon>unclassified sequences</taxon>
        <taxon>metagenomes</taxon>
        <taxon>ecological metagenomes</taxon>
    </lineage>
</organism>